<proteinExistence type="predicted"/>
<dbReference type="EMBL" id="LASV01000763">
    <property type="protein sequence ID" value="KKA16481.1"/>
    <property type="molecule type" value="Genomic_DNA"/>
</dbReference>
<comment type="caution">
    <text evidence="1">The sequence shown here is derived from an EMBL/GenBank/DDBJ whole genome shotgun (WGS) entry which is preliminary data.</text>
</comment>
<feature type="non-terminal residue" evidence="1">
    <location>
        <position position="1"/>
    </location>
</feature>
<accession>A0A0F4YES6</accession>
<organism evidence="1 2">
    <name type="scientific">Rasamsonia emersonii (strain ATCC 16479 / CBS 393.64 / IMI 116815)</name>
    <dbReference type="NCBI Taxonomy" id="1408163"/>
    <lineage>
        <taxon>Eukaryota</taxon>
        <taxon>Fungi</taxon>
        <taxon>Dikarya</taxon>
        <taxon>Ascomycota</taxon>
        <taxon>Pezizomycotina</taxon>
        <taxon>Eurotiomycetes</taxon>
        <taxon>Eurotiomycetidae</taxon>
        <taxon>Eurotiales</taxon>
        <taxon>Trichocomaceae</taxon>
        <taxon>Rasamsonia</taxon>
    </lineage>
</organism>
<name>A0A0F4YES6_RASE3</name>
<dbReference type="GeneID" id="25321841"/>
<protein>
    <submittedName>
        <fullName evidence="1">Uncharacterized protein</fullName>
    </submittedName>
</protein>
<dbReference type="RefSeq" id="XP_013323093.1">
    <property type="nucleotide sequence ID" value="XM_013467639.1"/>
</dbReference>
<keyword evidence="2" id="KW-1185">Reference proteome</keyword>
<evidence type="ECO:0000313" key="2">
    <source>
        <dbReference type="Proteomes" id="UP000053958"/>
    </source>
</evidence>
<dbReference type="OrthoDB" id="4184601at2759"/>
<reference evidence="1 2" key="1">
    <citation type="submission" date="2015-04" db="EMBL/GenBank/DDBJ databases">
        <authorList>
            <person name="Heijne W.H."/>
            <person name="Fedorova N.D."/>
            <person name="Nierman W.C."/>
            <person name="Vollebregt A.W."/>
            <person name="Zhao Z."/>
            <person name="Wu L."/>
            <person name="Kumar M."/>
            <person name="Stam H."/>
            <person name="van den Berg M.A."/>
            <person name="Pel H.J."/>
        </authorList>
    </citation>
    <scope>NUCLEOTIDE SEQUENCE [LARGE SCALE GENOMIC DNA]</scope>
    <source>
        <strain evidence="1 2">CBS 393.64</strain>
    </source>
</reference>
<gene>
    <name evidence="1" type="ORF">T310_9927</name>
</gene>
<dbReference type="AlphaFoldDB" id="A0A0F4YES6"/>
<dbReference type="Proteomes" id="UP000053958">
    <property type="component" value="Unassembled WGS sequence"/>
</dbReference>
<evidence type="ECO:0000313" key="1">
    <source>
        <dbReference type="EMBL" id="KKA16481.1"/>
    </source>
</evidence>
<sequence length="119" mass="13130">QHNRTDEQVISNVHNAMQLLSRLGTTRATKLLDKVKEDGPTPPSLIFRSHDDLVFPLKAVSPLPHSQNTSHNDSSTVDGLCATEGGRALGNYLLFCYAGCQFLLGCLCHRLGCLYISRY</sequence>